<evidence type="ECO:0000313" key="1">
    <source>
        <dbReference type="EMBL" id="KIL40784.1"/>
    </source>
</evidence>
<dbReference type="EMBL" id="JXAK01000016">
    <property type="protein sequence ID" value="KIL40784.1"/>
    <property type="molecule type" value="Genomic_DNA"/>
</dbReference>
<dbReference type="Proteomes" id="UP000031967">
    <property type="component" value="Unassembled WGS sequence"/>
</dbReference>
<organism evidence="1 2">
    <name type="scientific">Gordoniibacillus kamchatkensis</name>
    <dbReference type="NCBI Taxonomy" id="1590651"/>
    <lineage>
        <taxon>Bacteria</taxon>
        <taxon>Bacillati</taxon>
        <taxon>Bacillota</taxon>
        <taxon>Bacilli</taxon>
        <taxon>Bacillales</taxon>
        <taxon>Paenibacillaceae</taxon>
        <taxon>Gordoniibacillus</taxon>
    </lineage>
</organism>
<sequence length="413" mass="46712">MNRIQLRGTIIYEPSEDRWRGSGTDWWIEHTMAATAKITFEEPITFDPFDPMQTKSYSLTVSNIQGNGDAVTYNVDETGFVVTWKHYKPSVCMASFVVSGVRASYVPNDRTLSNEDSVADVYAAGILFDYEAKYGVITVMGSASISSKSAVKSKRQIVGEHASGCKQRMEGETDAFSKQLLEKRLAKIEHRLARHQNIEDRSTAYWNSAKKFGELWGYYSAHEQKEALGGCYVPLCTGGGPGIMQAAAEGARSQHAHVIGIDCQFGLDDLFDLRDSYSVYSNQRLRLNNFSIREGVLINYSHVVLFWPGGYGTAWEVFELLSKISTGHLRRRRTKAIFVHREFWQPLFAFVDHMRLHGTVNSYGDRIKIPGVDDQFPDDAYIAEVVDTPEEAFAVTRAFVEELYRKNQLTLRE</sequence>
<gene>
    <name evidence="1" type="ORF">SD70_11080</name>
</gene>
<name>A0ABR5AIA9_9BACL</name>
<accession>A0ABR5AIA9</accession>
<evidence type="ECO:0000313" key="2">
    <source>
        <dbReference type="Proteomes" id="UP000031967"/>
    </source>
</evidence>
<keyword evidence="2" id="KW-1185">Reference proteome</keyword>
<protein>
    <submittedName>
        <fullName evidence="1">Uncharacterized protein</fullName>
    </submittedName>
</protein>
<reference evidence="1 2" key="1">
    <citation type="submission" date="2014-12" db="EMBL/GenBank/DDBJ databases">
        <title>Draft genome sequence of Paenibacillus kamchatkensis strain B-2647.</title>
        <authorList>
            <person name="Karlyshev A.V."/>
            <person name="Kudryashova E.B."/>
        </authorList>
    </citation>
    <scope>NUCLEOTIDE SEQUENCE [LARGE SCALE GENOMIC DNA]</scope>
    <source>
        <strain evidence="1 2">VKM B-2647</strain>
    </source>
</reference>
<dbReference type="PANTHER" id="PTHR43393">
    <property type="entry name" value="CYTOKININ RIBOSIDE 5'-MONOPHOSPHATE PHOSPHORIBOHYDROLASE"/>
    <property type="match status" value="1"/>
</dbReference>
<dbReference type="InterPro" id="IPR031100">
    <property type="entry name" value="LOG_fam"/>
</dbReference>
<dbReference type="RefSeq" id="WP_197080997.1">
    <property type="nucleotide sequence ID" value="NZ_JXAK01000016.1"/>
</dbReference>
<dbReference type="Gene3D" id="3.40.50.450">
    <property type="match status" value="1"/>
</dbReference>
<dbReference type="Pfam" id="PF03641">
    <property type="entry name" value="Lysine_decarbox"/>
    <property type="match status" value="1"/>
</dbReference>
<proteinExistence type="predicted"/>
<dbReference type="SUPFAM" id="SSF102405">
    <property type="entry name" value="MCP/YpsA-like"/>
    <property type="match status" value="1"/>
</dbReference>
<comment type="caution">
    <text evidence="1">The sequence shown here is derived from an EMBL/GenBank/DDBJ whole genome shotgun (WGS) entry which is preliminary data.</text>
</comment>
<dbReference type="PANTHER" id="PTHR43393:SF3">
    <property type="entry name" value="LYSINE DECARBOXYLASE-LIKE PROTEIN"/>
    <property type="match status" value="1"/>
</dbReference>
<dbReference type="InterPro" id="IPR052341">
    <property type="entry name" value="LOG_family_nucleotidases"/>
</dbReference>